<keyword evidence="7 13" id="KW-0732">Signal</keyword>
<evidence type="ECO:0000256" key="6">
    <source>
        <dbReference type="ARBA" id="ARBA00022723"/>
    </source>
</evidence>
<dbReference type="GO" id="GO:0004222">
    <property type="term" value="F:metalloendopeptidase activity"/>
    <property type="evidence" value="ECO:0007669"/>
    <property type="project" value="UniProtKB-UniRule"/>
</dbReference>
<keyword evidence="10 13" id="KW-0482">Metalloprotease</keyword>
<keyword evidence="12" id="KW-0325">Glycoprotein</keyword>
<dbReference type="GO" id="GO:0006508">
    <property type="term" value="P:proteolysis"/>
    <property type="evidence" value="ECO:0007669"/>
    <property type="project" value="UniProtKB-KW"/>
</dbReference>
<feature type="signal peptide" evidence="14">
    <location>
        <begin position="1"/>
        <end position="25"/>
    </location>
</feature>
<dbReference type="PANTHER" id="PTHR31120:SF8">
    <property type="entry name" value="METALLOPROTEASE TIKI2"/>
    <property type="match status" value="1"/>
</dbReference>
<comment type="caution">
    <text evidence="15">The sequence shown here is derived from an EMBL/GenBank/DDBJ whole genome shotgun (WGS) entry which is preliminary data.</text>
</comment>
<evidence type="ECO:0000256" key="14">
    <source>
        <dbReference type="SAM" id="SignalP"/>
    </source>
</evidence>
<organism evidence="15 16">
    <name type="scientific">Acipenser oxyrinchus oxyrinchus</name>
    <dbReference type="NCBI Taxonomy" id="40147"/>
    <lineage>
        <taxon>Eukaryota</taxon>
        <taxon>Metazoa</taxon>
        <taxon>Chordata</taxon>
        <taxon>Craniata</taxon>
        <taxon>Vertebrata</taxon>
        <taxon>Euteleostomi</taxon>
        <taxon>Actinopterygii</taxon>
        <taxon>Chondrostei</taxon>
        <taxon>Acipenseriformes</taxon>
        <taxon>Acipenseridae</taxon>
        <taxon>Acipenser</taxon>
    </lineage>
</organism>
<comment type="function">
    <text evidence="13">Metalloprotease that acts as a negative regulator of the Wnt signaling pathway by mediating the cleavage of the N-terminal residues of a subset of Wnt proteins. Following cleavage, Wnt proteins become oxidized and form large disulfide-bond oligomers, leading to their inactivation.</text>
</comment>
<keyword evidence="8 13" id="KW-0378">Hydrolase</keyword>
<evidence type="ECO:0000256" key="2">
    <source>
        <dbReference type="ARBA" id="ARBA00004479"/>
    </source>
</evidence>
<dbReference type="InterPro" id="IPR040230">
    <property type="entry name" value="TIKI1/2-like"/>
</dbReference>
<feature type="chain" id="PRO_5042224201" description="Metalloprotease TIKI" evidence="14">
    <location>
        <begin position="26"/>
        <end position="235"/>
    </location>
</feature>
<evidence type="ECO:0000256" key="7">
    <source>
        <dbReference type="ARBA" id="ARBA00022729"/>
    </source>
</evidence>
<keyword evidence="9" id="KW-1133">Transmembrane helix</keyword>
<keyword evidence="5" id="KW-0812">Transmembrane</keyword>
<keyword evidence="6 13" id="KW-0479">Metal-binding</keyword>
<evidence type="ECO:0000256" key="13">
    <source>
        <dbReference type="RuleBase" id="RU369069"/>
    </source>
</evidence>
<comment type="similarity">
    <text evidence="3 13">Belongs to the TIKI family.</text>
</comment>
<dbReference type="GO" id="GO:0046872">
    <property type="term" value="F:metal ion binding"/>
    <property type="evidence" value="ECO:0007669"/>
    <property type="project" value="UniProtKB-UniRule"/>
</dbReference>
<dbReference type="GO" id="GO:0031090">
    <property type="term" value="C:organelle membrane"/>
    <property type="evidence" value="ECO:0007669"/>
    <property type="project" value="TreeGrafter"/>
</dbReference>
<protein>
    <recommendedName>
        <fullName evidence="13">Metalloprotease TIKI</fullName>
        <ecNumber evidence="13">3.4.-.-</ecNumber>
    </recommendedName>
    <alternativeName>
        <fullName evidence="13">TRAB domain-containing protein 2</fullName>
    </alternativeName>
</protein>
<keyword evidence="4 13" id="KW-0645">Protease</keyword>
<name>A0AAD8D845_ACIOX</name>
<comment type="subcellular location">
    <subcellularLocation>
        <location evidence="13">Cell membrane</location>
        <topology evidence="13">Single-pass type I membrane protein</topology>
    </subcellularLocation>
    <subcellularLocation>
        <location evidence="2">Membrane</location>
        <topology evidence="2">Single-pass type I membrane protein</topology>
    </subcellularLocation>
</comment>
<keyword evidence="11" id="KW-0472">Membrane</keyword>
<evidence type="ECO:0000313" key="16">
    <source>
        <dbReference type="Proteomes" id="UP001230051"/>
    </source>
</evidence>
<dbReference type="InterPro" id="IPR002816">
    <property type="entry name" value="TraB/PrgY/GumN_fam"/>
</dbReference>
<gene>
    <name evidence="15" type="primary">trabd2b</name>
    <name evidence="15" type="ORF">AOXY_G13510</name>
</gene>
<evidence type="ECO:0000256" key="3">
    <source>
        <dbReference type="ARBA" id="ARBA00008261"/>
    </source>
</evidence>
<dbReference type="AlphaFoldDB" id="A0AAD8D845"/>
<evidence type="ECO:0000256" key="12">
    <source>
        <dbReference type="ARBA" id="ARBA00023180"/>
    </source>
</evidence>
<dbReference type="PANTHER" id="PTHR31120">
    <property type="entry name" value="METALLOPROTEASE TIKI"/>
    <property type="match status" value="1"/>
</dbReference>
<dbReference type="EMBL" id="JAGXEW010000012">
    <property type="protein sequence ID" value="KAK1165074.1"/>
    <property type="molecule type" value="Genomic_DNA"/>
</dbReference>
<dbReference type="GO" id="GO:0016055">
    <property type="term" value="P:Wnt signaling pathway"/>
    <property type="evidence" value="ECO:0007669"/>
    <property type="project" value="UniProtKB-KW"/>
</dbReference>
<evidence type="ECO:0000256" key="1">
    <source>
        <dbReference type="ARBA" id="ARBA00001941"/>
    </source>
</evidence>
<keyword evidence="13" id="KW-0879">Wnt signaling pathway</keyword>
<proteinExistence type="inferred from homology"/>
<evidence type="ECO:0000256" key="9">
    <source>
        <dbReference type="ARBA" id="ARBA00022989"/>
    </source>
</evidence>
<dbReference type="Pfam" id="PF01963">
    <property type="entry name" value="TraB_PrgY_gumN"/>
    <property type="match status" value="1"/>
</dbReference>
<evidence type="ECO:0000313" key="15">
    <source>
        <dbReference type="EMBL" id="KAK1165074.1"/>
    </source>
</evidence>
<sequence>MSCYAAFSCLLVSVILQNVTPKSHSQPWQCERPKSPSHMNSFLWTIKRDPPSYLFGTIHVPYTRVWDFIPENSKKAFQLSSNVFFELDLTDPYTITALTSCQLLPRGESLQKLLPRELYRRLKSHLDYIKHMMPHWMTPDQRGKGLYADYLFNAIAGNWERKRSVWVMLMVNSLTEADIRSRGVPVLDLYLAQEAERLRKRTGAVERVEEQCHPLNGLNFSQVREASPWKRQGRE</sequence>
<reference evidence="15" key="1">
    <citation type="submission" date="2022-02" db="EMBL/GenBank/DDBJ databases">
        <title>Atlantic sturgeon de novo genome assembly.</title>
        <authorList>
            <person name="Stock M."/>
            <person name="Klopp C."/>
            <person name="Guiguen Y."/>
            <person name="Cabau C."/>
            <person name="Parinello H."/>
            <person name="Santidrian Yebra-Pimentel E."/>
            <person name="Kuhl H."/>
            <person name="Dirks R.P."/>
            <person name="Guessner J."/>
            <person name="Wuertz S."/>
            <person name="Du K."/>
            <person name="Schartl M."/>
        </authorList>
    </citation>
    <scope>NUCLEOTIDE SEQUENCE</scope>
    <source>
        <strain evidence="15">STURGEONOMICS-FGT-2020</strain>
        <tissue evidence="15">Whole blood</tissue>
    </source>
</reference>
<dbReference type="CDD" id="cd14789">
    <property type="entry name" value="Tiki"/>
    <property type="match status" value="1"/>
</dbReference>
<keyword evidence="16" id="KW-1185">Reference proteome</keyword>
<dbReference type="GO" id="GO:0017147">
    <property type="term" value="F:Wnt-protein binding"/>
    <property type="evidence" value="ECO:0007669"/>
    <property type="project" value="TreeGrafter"/>
</dbReference>
<comment type="cofactor">
    <cofactor evidence="13">
        <name>Mn(2+)</name>
        <dbReference type="ChEBI" id="CHEBI:29035"/>
    </cofactor>
    <cofactor evidence="13">
        <name>Co(2+)</name>
        <dbReference type="ChEBI" id="CHEBI:48828"/>
    </cofactor>
    <text evidence="13">Divalent metal cations. Mn(2+) or Co(2+).</text>
</comment>
<dbReference type="Proteomes" id="UP001230051">
    <property type="component" value="Unassembled WGS sequence"/>
</dbReference>
<dbReference type="GO" id="GO:0005886">
    <property type="term" value="C:plasma membrane"/>
    <property type="evidence" value="ECO:0007669"/>
    <property type="project" value="UniProtKB-SubCell"/>
</dbReference>
<evidence type="ECO:0000256" key="8">
    <source>
        <dbReference type="ARBA" id="ARBA00022801"/>
    </source>
</evidence>
<evidence type="ECO:0000256" key="4">
    <source>
        <dbReference type="ARBA" id="ARBA00022670"/>
    </source>
</evidence>
<evidence type="ECO:0000256" key="10">
    <source>
        <dbReference type="ARBA" id="ARBA00023049"/>
    </source>
</evidence>
<keyword evidence="13" id="KW-1003">Cell membrane</keyword>
<accession>A0AAD8D845</accession>
<evidence type="ECO:0000256" key="5">
    <source>
        <dbReference type="ARBA" id="ARBA00022692"/>
    </source>
</evidence>
<comment type="cofactor">
    <cofactor evidence="1">
        <name>Co(2+)</name>
        <dbReference type="ChEBI" id="CHEBI:48828"/>
    </cofactor>
</comment>
<dbReference type="GO" id="GO:0030178">
    <property type="term" value="P:negative regulation of Wnt signaling pathway"/>
    <property type="evidence" value="ECO:0007669"/>
    <property type="project" value="UniProtKB-UniRule"/>
</dbReference>
<evidence type="ECO:0000256" key="11">
    <source>
        <dbReference type="ARBA" id="ARBA00023136"/>
    </source>
</evidence>
<dbReference type="EC" id="3.4.-.-" evidence="13"/>